<dbReference type="EMBL" id="JRVJ01000011">
    <property type="protein sequence ID" value="KGM18517.1"/>
    <property type="molecule type" value="Genomic_DNA"/>
</dbReference>
<proteinExistence type="predicted"/>
<reference evidence="3 4" key="1">
    <citation type="submission" date="2014-10" db="EMBL/GenBank/DDBJ databases">
        <title>Whole Genome sequence of Corynebacterium auriscanis strain CIP 106629.</title>
        <authorList>
            <person name="Hassan S.S."/>
            <person name="Jamal S.B."/>
            <person name="Tiwari S."/>
            <person name="Oliveira L.D.C."/>
            <person name="Souza F."/>
            <person name="Mariano D.C."/>
            <person name="Almeida S."/>
            <person name="Dorella F."/>
            <person name="Pereira F."/>
            <person name="Carvalho A."/>
            <person name="Leal C.A."/>
            <person name="Soares S.D.C."/>
            <person name="Figueiredo H.C."/>
            <person name="Silva A."/>
            <person name="Azevedo V.A."/>
        </authorList>
    </citation>
    <scope>NUCLEOTIDE SEQUENCE [LARGE SCALE GENOMIC DNA]</scope>
    <source>
        <strain evidence="3 4">CIP 106629</strain>
    </source>
</reference>
<dbReference type="SUPFAM" id="SSF50037">
    <property type="entry name" value="C-terminal domain of transcriptional repressors"/>
    <property type="match status" value="1"/>
</dbReference>
<evidence type="ECO:0000259" key="2">
    <source>
        <dbReference type="SMART" id="SM00899"/>
    </source>
</evidence>
<dbReference type="Gene3D" id="2.30.30.90">
    <property type="match status" value="1"/>
</dbReference>
<dbReference type="AlphaFoldDB" id="A0A0A2DL86"/>
<evidence type="ECO:0000256" key="1">
    <source>
        <dbReference type="ARBA" id="ARBA00023004"/>
    </source>
</evidence>
<organism evidence="3 4">
    <name type="scientific">Corynebacterium auriscanis</name>
    <dbReference type="NCBI Taxonomy" id="99807"/>
    <lineage>
        <taxon>Bacteria</taxon>
        <taxon>Bacillati</taxon>
        <taxon>Actinomycetota</taxon>
        <taxon>Actinomycetes</taxon>
        <taxon>Mycobacteriales</taxon>
        <taxon>Corynebacteriaceae</taxon>
        <taxon>Corynebacterium</taxon>
    </lineage>
</organism>
<dbReference type="GeneID" id="300553421"/>
<dbReference type="InterPro" id="IPR008988">
    <property type="entry name" value="Transcriptional_repressor_C"/>
</dbReference>
<evidence type="ECO:0000313" key="4">
    <source>
        <dbReference type="Proteomes" id="UP000030145"/>
    </source>
</evidence>
<dbReference type="GO" id="GO:0046914">
    <property type="term" value="F:transition metal ion binding"/>
    <property type="evidence" value="ECO:0007669"/>
    <property type="project" value="InterPro"/>
</dbReference>
<dbReference type="InterPro" id="IPR007167">
    <property type="entry name" value="Fe-transptr_FeoA-like"/>
</dbReference>
<gene>
    <name evidence="3" type="ORF">MA47_07335</name>
</gene>
<evidence type="ECO:0000313" key="3">
    <source>
        <dbReference type="EMBL" id="KGM18517.1"/>
    </source>
</evidence>
<comment type="caution">
    <text evidence="3">The sequence shown here is derived from an EMBL/GenBank/DDBJ whole genome shotgun (WGS) entry which is preliminary data.</text>
</comment>
<accession>A0A0A2DL86</accession>
<keyword evidence="1" id="KW-0408">Iron</keyword>
<dbReference type="Proteomes" id="UP000030145">
    <property type="component" value="Unassembled WGS sequence"/>
</dbReference>
<keyword evidence="4" id="KW-1185">Reference proteome</keyword>
<dbReference type="SMART" id="SM00899">
    <property type="entry name" value="FeoA"/>
    <property type="match status" value="1"/>
</dbReference>
<dbReference type="Pfam" id="PF04023">
    <property type="entry name" value="FeoA"/>
    <property type="match status" value="1"/>
</dbReference>
<protein>
    <recommendedName>
        <fullName evidence="2">Ferrous iron transporter FeoA-like domain-containing protein</fullName>
    </recommendedName>
</protein>
<dbReference type="RefSeq" id="WP_035114836.1">
    <property type="nucleotide sequence ID" value="NZ_CP047046.1"/>
</dbReference>
<dbReference type="InterPro" id="IPR038157">
    <property type="entry name" value="FeoA_core_dom"/>
</dbReference>
<sequence>MNTEAPTCLTQLGLNCTAQICSVDDCAMSRSTCRRLAELGLRAGQSITVVQKIAGGGRIVKASSVRYALDKQLASAIQVRTA</sequence>
<feature type="domain" description="Ferrous iron transporter FeoA-like" evidence="2">
    <location>
        <begin position="7"/>
        <end position="81"/>
    </location>
</feature>
<name>A0A0A2DL86_9CORY</name>